<dbReference type="PANTHER" id="PTHR10849:SF24">
    <property type="entry name" value="NADH-QUINONE OXIDOREDUCTASE SUBUNIT I 2"/>
    <property type="match status" value="1"/>
</dbReference>
<dbReference type="GO" id="GO:0048038">
    <property type="term" value="F:quinone binding"/>
    <property type="evidence" value="ECO:0007669"/>
    <property type="project" value="UniProtKB-KW"/>
</dbReference>
<keyword evidence="10" id="KW-0830">Ubiquinone</keyword>
<dbReference type="Gene3D" id="3.30.70.3270">
    <property type="match status" value="1"/>
</dbReference>
<dbReference type="GO" id="GO:0016651">
    <property type="term" value="F:oxidoreductase activity, acting on NAD(P)H"/>
    <property type="evidence" value="ECO:0007669"/>
    <property type="project" value="InterPro"/>
</dbReference>
<evidence type="ECO:0000256" key="3">
    <source>
        <dbReference type="ARBA" id="ARBA00022719"/>
    </source>
</evidence>
<organism evidence="13">
    <name type="scientific">marine sediment metagenome</name>
    <dbReference type="NCBI Taxonomy" id="412755"/>
    <lineage>
        <taxon>unclassified sequences</taxon>
        <taxon>metagenomes</taxon>
        <taxon>ecological metagenomes</taxon>
    </lineage>
</organism>
<keyword evidence="6" id="KW-1278">Translocase</keyword>
<keyword evidence="9" id="KW-0520">NAD</keyword>
<dbReference type="PANTHER" id="PTHR10849">
    <property type="entry name" value="NADH DEHYDROGENASE UBIQUINONE IRON-SULFUR PROTEIN 8, MITOCHONDRIAL"/>
    <property type="match status" value="1"/>
</dbReference>
<dbReference type="PROSITE" id="PS51379">
    <property type="entry name" value="4FE4S_FER_2"/>
    <property type="match status" value="2"/>
</dbReference>
<evidence type="ECO:0000256" key="2">
    <source>
        <dbReference type="ARBA" id="ARBA00022485"/>
    </source>
</evidence>
<feature type="domain" description="4Fe-4S ferredoxin-type" evidence="12">
    <location>
        <begin position="83"/>
        <end position="112"/>
    </location>
</feature>
<dbReference type="NCBIfam" id="TIGR01971">
    <property type="entry name" value="NuoI"/>
    <property type="match status" value="1"/>
</dbReference>
<dbReference type="GO" id="GO:0051539">
    <property type="term" value="F:4 iron, 4 sulfur cluster binding"/>
    <property type="evidence" value="ECO:0007669"/>
    <property type="project" value="UniProtKB-KW"/>
</dbReference>
<dbReference type="GO" id="GO:0046872">
    <property type="term" value="F:metal ion binding"/>
    <property type="evidence" value="ECO:0007669"/>
    <property type="project" value="UniProtKB-KW"/>
</dbReference>
<evidence type="ECO:0000256" key="7">
    <source>
        <dbReference type="ARBA" id="ARBA00023004"/>
    </source>
</evidence>
<keyword evidence="7" id="KW-0408">Iron</keyword>
<dbReference type="InterPro" id="IPR017896">
    <property type="entry name" value="4Fe4S_Fe-S-bd"/>
</dbReference>
<evidence type="ECO:0000256" key="4">
    <source>
        <dbReference type="ARBA" id="ARBA00022723"/>
    </source>
</evidence>
<evidence type="ECO:0000256" key="5">
    <source>
        <dbReference type="ARBA" id="ARBA00022737"/>
    </source>
</evidence>
<evidence type="ECO:0000256" key="9">
    <source>
        <dbReference type="ARBA" id="ARBA00023027"/>
    </source>
</evidence>
<keyword evidence="3" id="KW-0874">Quinone</keyword>
<dbReference type="AlphaFoldDB" id="X1QR85"/>
<evidence type="ECO:0000256" key="1">
    <source>
        <dbReference type="ARBA" id="ARBA00022475"/>
    </source>
</evidence>
<evidence type="ECO:0000259" key="12">
    <source>
        <dbReference type="PROSITE" id="PS51379"/>
    </source>
</evidence>
<gene>
    <name evidence="13" type="ORF">S12H4_09408</name>
</gene>
<proteinExistence type="inferred from homology"/>
<evidence type="ECO:0000256" key="11">
    <source>
        <dbReference type="ARBA" id="ARBA00023136"/>
    </source>
</evidence>
<keyword evidence="1" id="KW-1003">Cell membrane</keyword>
<sequence length="178" mass="20513">MKFEHYGIGIAKGMALTFKHLFRKPITTQYPEERLTVSRRTRGNELVWDKERCTGCATCAKSCPEGCIEIITSRGEENNYIVDKFEVDMGRCIFCGLCVEACPFEALFMGYAYERARYQRGELIMAKEDMLLSDDKQPSGYARPEVEATLPQQTLLLDRAEYLDKVKKKWDLRLPFGL</sequence>
<evidence type="ECO:0000256" key="10">
    <source>
        <dbReference type="ARBA" id="ARBA00023075"/>
    </source>
</evidence>
<dbReference type="SUPFAM" id="SSF54862">
    <property type="entry name" value="4Fe-4S ferredoxins"/>
    <property type="match status" value="1"/>
</dbReference>
<comment type="caution">
    <text evidence="13">The sequence shown here is derived from an EMBL/GenBank/DDBJ whole genome shotgun (WGS) entry which is preliminary data.</text>
</comment>
<name>X1QR85_9ZZZZ</name>
<evidence type="ECO:0000256" key="6">
    <source>
        <dbReference type="ARBA" id="ARBA00022967"/>
    </source>
</evidence>
<feature type="domain" description="4Fe-4S ferredoxin-type" evidence="12">
    <location>
        <begin position="44"/>
        <end position="73"/>
    </location>
</feature>
<keyword evidence="5" id="KW-0677">Repeat</keyword>
<dbReference type="EMBL" id="BARW01003811">
    <property type="protein sequence ID" value="GAI71047.1"/>
    <property type="molecule type" value="Genomic_DNA"/>
</dbReference>
<reference evidence="13" key="1">
    <citation type="journal article" date="2014" name="Front. Microbiol.">
        <title>High frequency of phylogenetically diverse reductive dehalogenase-homologous genes in deep subseafloor sedimentary metagenomes.</title>
        <authorList>
            <person name="Kawai M."/>
            <person name="Futagami T."/>
            <person name="Toyoda A."/>
            <person name="Takaki Y."/>
            <person name="Nishi S."/>
            <person name="Hori S."/>
            <person name="Arai W."/>
            <person name="Tsubouchi T."/>
            <person name="Morono Y."/>
            <person name="Uchiyama I."/>
            <person name="Ito T."/>
            <person name="Fujiyama A."/>
            <person name="Inagaki F."/>
            <person name="Takami H."/>
        </authorList>
    </citation>
    <scope>NUCLEOTIDE SEQUENCE</scope>
    <source>
        <strain evidence="13">Expedition CK06-06</strain>
    </source>
</reference>
<protein>
    <recommendedName>
        <fullName evidence="12">4Fe-4S ferredoxin-type domain-containing protein</fullName>
    </recommendedName>
</protein>
<dbReference type="Pfam" id="PF12838">
    <property type="entry name" value="Fer4_7"/>
    <property type="match status" value="1"/>
</dbReference>
<evidence type="ECO:0000313" key="13">
    <source>
        <dbReference type="EMBL" id="GAI71047.1"/>
    </source>
</evidence>
<dbReference type="HAMAP" id="MF_01351">
    <property type="entry name" value="NDH1_NuoI"/>
    <property type="match status" value="1"/>
</dbReference>
<keyword evidence="8" id="KW-0411">Iron-sulfur</keyword>
<keyword evidence="2" id="KW-0004">4Fe-4S</keyword>
<dbReference type="PROSITE" id="PS00198">
    <property type="entry name" value="4FE4S_FER_1"/>
    <property type="match status" value="1"/>
</dbReference>
<accession>X1QR85</accession>
<dbReference type="InterPro" id="IPR010226">
    <property type="entry name" value="NADH_quinone_OxRdtase_chainI"/>
</dbReference>
<dbReference type="GO" id="GO:0016020">
    <property type="term" value="C:membrane"/>
    <property type="evidence" value="ECO:0007669"/>
    <property type="project" value="InterPro"/>
</dbReference>
<evidence type="ECO:0000256" key="8">
    <source>
        <dbReference type="ARBA" id="ARBA00023014"/>
    </source>
</evidence>
<dbReference type="InterPro" id="IPR017900">
    <property type="entry name" value="4Fe4S_Fe_S_CS"/>
</dbReference>
<keyword evidence="4" id="KW-0479">Metal-binding</keyword>
<keyword evidence="11" id="KW-0472">Membrane</keyword>